<reference evidence="4" key="1">
    <citation type="journal article" date="2018" name="PLoS Negl. Trop. Dis.">
        <title>An insight into the salivary gland and fat body transcriptome of Panstrongylus lignarius (Hemiptera: Heteroptera), the main vector of Chagas disease in Peru.</title>
        <authorList>
            <person name="Nevoa J.C."/>
            <person name="Mendes M.T."/>
            <person name="da Silva M.V."/>
            <person name="Soares S.C."/>
            <person name="Oliveira C.J.F."/>
            <person name="Ribeiro J.M.C."/>
        </authorList>
    </citation>
    <scope>NUCLEOTIDE SEQUENCE</scope>
</reference>
<dbReference type="InterPro" id="IPR013762">
    <property type="entry name" value="Integrase-like_cat_sf"/>
</dbReference>
<proteinExistence type="predicted"/>
<dbReference type="GO" id="GO:0015074">
    <property type="term" value="P:DNA integration"/>
    <property type="evidence" value="ECO:0007669"/>
    <property type="project" value="InterPro"/>
</dbReference>
<keyword evidence="2" id="KW-0732">Signal</keyword>
<evidence type="ECO:0000313" key="4">
    <source>
        <dbReference type="EMBL" id="JAW13387.1"/>
    </source>
</evidence>
<name>A0A224XLN7_9HEMI</name>
<dbReference type="SUPFAM" id="SSF56349">
    <property type="entry name" value="DNA breaking-rejoining enzymes"/>
    <property type="match status" value="1"/>
</dbReference>
<evidence type="ECO:0000259" key="3">
    <source>
        <dbReference type="Pfam" id="PF00589"/>
    </source>
</evidence>
<dbReference type="GO" id="GO:0003677">
    <property type="term" value="F:DNA binding"/>
    <property type="evidence" value="ECO:0007669"/>
    <property type="project" value="InterPro"/>
</dbReference>
<keyword evidence="1" id="KW-0233">DNA recombination</keyword>
<dbReference type="Pfam" id="PF00589">
    <property type="entry name" value="Phage_integrase"/>
    <property type="match status" value="1"/>
</dbReference>
<feature type="domain" description="Tyr recombinase" evidence="3">
    <location>
        <begin position="11"/>
        <end position="159"/>
    </location>
</feature>
<dbReference type="CDD" id="cd00397">
    <property type="entry name" value="DNA_BRE_C"/>
    <property type="match status" value="1"/>
</dbReference>
<evidence type="ECO:0000256" key="2">
    <source>
        <dbReference type="SAM" id="SignalP"/>
    </source>
</evidence>
<dbReference type="InterPro" id="IPR002104">
    <property type="entry name" value="Integrase_catalytic"/>
</dbReference>
<dbReference type="InterPro" id="IPR011010">
    <property type="entry name" value="DNA_brk_join_enz"/>
</dbReference>
<evidence type="ECO:0000256" key="1">
    <source>
        <dbReference type="ARBA" id="ARBA00023172"/>
    </source>
</evidence>
<organism evidence="4">
    <name type="scientific">Panstrongylus lignarius</name>
    <dbReference type="NCBI Taxonomy" id="156445"/>
    <lineage>
        <taxon>Eukaryota</taxon>
        <taxon>Metazoa</taxon>
        <taxon>Ecdysozoa</taxon>
        <taxon>Arthropoda</taxon>
        <taxon>Hexapoda</taxon>
        <taxon>Insecta</taxon>
        <taxon>Pterygota</taxon>
        <taxon>Neoptera</taxon>
        <taxon>Paraneoptera</taxon>
        <taxon>Hemiptera</taxon>
        <taxon>Heteroptera</taxon>
        <taxon>Panheteroptera</taxon>
        <taxon>Cimicomorpha</taxon>
        <taxon>Reduviidae</taxon>
        <taxon>Triatominae</taxon>
        <taxon>Panstrongylus</taxon>
    </lineage>
</organism>
<dbReference type="AlphaFoldDB" id="A0A224XLN7"/>
<feature type="signal peptide" evidence="2">
    <location>
        <begin position="1"/>
        <end position="16"/>
    </location>
</feature>
<dbReference type="GO" id="GO:0006310">
    <property type="term" value="P:DNA recombination"/>
    <property type="evidence" value="ECO:0007669"/>
    <property type="project" value="UniProtKB-KW"/>
</dbReference>
<feature type="chain" id="PRO_5013121441" description="Tyr recombinase domain-containing protein" evidence="2">
    <location>
        <begin position="17"/>
        <end position="182"/>
    </location>
</feature>
<dbReference type="EMBL" id="GFTR01003039">
    <property type="protein sequence ID" value="JAW13387.1"/>
    <property type="molecule type" value="Transcribed_RNA"/>
</dbReference>
<sequence>MWKVVLIMGIAGACRSNELVNMSVNDVEPRGDVLKVIIPHAKNNSPRTFIVTNRISTINFIELYKKYISLRPSHISHQRLFINFKNSRCTVQPVGINMISKIPSKIAKYLGKSNAETFTGHCFRQTSASLRAHESGDLSKLKQGGWLSSTAAKDYVEQSDLIKRETANLILQGRSSTYLKPP</sequence>
<accession>A0A224XLN7</accession>
<protein>
    <recommendedName>
        <fullName evidence="3">Tyr recombinase domain-containing protein</fullName>
    </recommendedName>
</protein>
<dbReference type="Gene3D" id="1.10.443.10">
    <property type="entry name" value="Intergrase catalytic core"/>
    <property type="match status" value="1"/>
</dbReference>